<protein>
    <submittedName>
        <fullName evidence="2">Uncharacterized protein</fullName>
    </submittedName>
</protein>
<evidence type="ECO:0000313" key="2">
    <source>
        <dbReference type="EMBL" id="QKW95625.1"/>
    </source>
</evidence>
<feature type="region of interest" description="Disordered" evidence="1">
    <location>
        <begin position="1"/>
        <end position="52"/>
    </location>
</feature>
<accession>A0A7D5BZM1</accession>
<evidence type="ECO:0000313" key="3">
    <source>
        <dbReference type="Proteomes" id="UP000509379"/>
    </source>
</evidence>
<proteinExistence type="predicted"/>
<organism evidence="2 3">
    <name type="scientific">Stenotrophomonas phage vB_SmaS-AXL_3</name>
    <dbReference type="NCBI Taxonomy" id="2740427"/>
    <lineage>
        <taxon>Viruses</taxon>
        <taxon>Duplodnaviria</taxon>
        <taxon>Heunggongvirae</taxon>
        <taxon>Uroviricota</taxon>
        <taxon>Caudoviricetes</taxon>
        <taxon>Axeltriavirus</taxon>
        <taxon>Axeltriavirus AXL3</taxon>
    </lineage>
</organism>
<dbReference type="Proteomes" id="UP000509379">
    <property type="component" value="Segment"/>
</dbReference>
<keyword evidence="3" id="KW-1185">Reference proteome</keyword>
<evidence type="ECO:0000256" key="1">
    <source>
        <dbReference type="SAM" id="MobiDB-lite"/>
    </source>
</evidence>
<gene>
    <name evidence="2" type="ORF">AXL3_05</name>
</gene>
<sequence>MNAQSQNLNEDDVIHTRPGLNDEDDPVITDPGPARCNGGGPEPDITSRRESR</sequence>
<name>A0A7D5BZM1_9CAUD</name>
<dbReference type="EMBL" id="MT536174">
    <property type="protein sequence ID" value="QKW95625.1"/>
    <property type="molecule type" value="Genomic_DNA"/>
</dbReference>
<reference evidence="2" key="1">
    <citation type="submission" date="2020-05" db="EMBL/GenBank/DDBJ databases">
        <title>Isolation and characterization of the novel bacteriophage AXL3 against Stenotrophomonas maltophilia.</title>
        <authorList>
            <person name="McCutcheon J.G."/>
            <person name="Lin A."/>
            <person name="Dennis J."/>
        </authorList>
    </citation>
    <scope>NUCLEOTIDE SEQUENCE [LARGE SCALE GENOMIC DNA]</scope>
</reference>